<evidence type="ECO:0008006" key="4">
    <source>
        <dbReference type="Google" id="ProtNLM"/>
    </source>
</evidence>
<accession>A0ABM8C753</accession>
<protein>
    <recommendedName>
        <fullName evidence="4">Transmembrane protein</fullName>
    </recommendedName>
</protein>
<sequence length="128" mass="14356">MHEKRVGKVYLRELMGALGLYMVLLVAAIHWGRPMEEGVPRTLVLLSPMIGFCAALWVIARHFGRIDEYLRMRLLENVALAAAITAGLTFSYGFLETAGYPKLSMFTVWCVLCGATILVQLARKLLDR</sequence>
<keyword evidence="1" id="KW-0472">Membrane</keyword>
<feature type="transmembrane region" description="Helical" evidence="1">
    <location>
        <begin position="43"/>
        <end position="62"/>
    </location>
</feature>
<dbReference type="RefSeq" id="WP_281907519.1">
    <property type="nucleotide sequence ID" value="NZ_AP026966.1"/>
</dbReference>
<keyword evidence="1" id="KW-1133">Transmembrane helix</keyword>
<evidence type="ECO:0000313" key="2">
    <source>
        <dbReference type="EMBL" id="BDT59011.1"/>
    </source>
</evidence>
<feature type="transmembrane region" description="Helical" evidence="1">
    <location>
        <begin position="9"/>
        <end position="31"/>
    </location>
</feature>
<feature type="transmembrane region" description="Helical" evidence="1">
    <location>
        <begin position="74"/>
        <end position="94"/>
    </location>
</feature>
<reference evidence="2" key="1">
    <citation type="submission" date="2022-11" db="EMBL/GenBank/DDBJ databases">
        <title>Isolation and characterization of PLA-degrading bacterium Massilia sp. from Antarctic soil.</title>
        <authorList>
            <person name="Sato K."/>
            <person name="Gomez-Fuentes C."/>
            <person name="Ahmad S.A."/>
            <person name="Zulkharnain A."/>
        </authorList>
    </citation>
    <scope>NUCLEOTIDE SEQUENCE</scope>
    <source>
        <strain evidence="2">N-3</strain>
    </source>
</reference>
<evidence type="ECO:0000313" key="3">
    <source>
        <dbReference type="Proteomes" id="UP001163336"/>
    </source>
</evidence>
<organism evidence="2 3">
    <name type="scientific">Massilia varians</name>
    <dbReference type="NCBI Taxonomy" id="457921"/>
    <lineage>
        <taxon>Bacteria</taxon>
        <taxon>Pseudomonadati</taxon>
        <taxon>Pseudomonadota</taxon>
        <taxon>Betaproteobacteria</taxon>
        <taxon>Burkholderiales</taxon>
        <taxon>Oxalobacteraceae</taxon>
        <taxon>Telluria group</taxon>
        <taxon>Massilia</taxon>
    </lineage>
</organism>
<dbReference type="EMBL" id="AP026966">
    <property type="protein sequence ID" value="BDT59011.1"/>
    <property type="molecule type" value="Genomic_DNA"/>
</dbReference>
<evidence type="ECO:0000256" key="1">
    <source>
        <dbReference type="SAM" id="Phobius"/>
    </source>
</evidence>
<proteinExistence type="predicted"/>
<feature type="transmembrane region" description="Helical" evidence="1">
    <location>
        <begin position="106"/>
        <end position="126"/>
    </location>
</feature>
<name>A0ABM8C753_9BURK</name>
<keyword evidence="3" id="KW-1185">Reference proteome</keyword>
<keyword evidence="1" id="KW-0812">Transmembrane</keyword>
<dbReference type="Proteomes" id="UP001163336">
    <property type="component" value="Chromosome"/>
</dbReference>
<gene>
    <name evidence="2" type="ORF">MasN3_25050</name>
</gene>